<dbReference type="Proteomes" id="UP000814176">
    <property type="component" value="Unassembled WGS sequence"/>
</dbReference>
<keyword evidence="2" id="KW-1185">Reference proteome</keyword>
<evidence type="ECO:0000313" key="1">
    <source>
        <dbReference type="EMBL" id="KAH9840327.1"/>
    </source>
</evidence>
<dbReference type="EMBL" id="JADCUA010000005">
    <property type="protein sequence ID" value="KAH9840327.1"/>
    <property type="molecule type" value="Genomic_DNA"/>
</dbReference>
<organism evidence="1 2">
    <name type="scientific">Rhodofomes roseus</name>
    <dbReference type="NCBI Taxonomy" id="34475"/>
    <lineage>
        <taxon>Eukaryota</taxon>
        <taxon>Fungi</taxon>
        <taxon>Dikarya</taxon>
        <taxon>Basidiomycota</taxon>
        <taxon>Agaricomycotina</taxon>
        <taxon>Agaricomycetes</taxon>
        <taxon>Polyporales</taxon>
        <taxon>Rhodofomes</taxon>
    </lineage>
</organism>
<dbReference type="GeneID" id="71999591"/>
<dbReference type="RefSeq" id="XP_047781977.1">
    <property type="nucleotide sequence ID" value="XM_047918859.1"/>
</dbReference>
<name>A0ABQ8KPG8_9APHY</name>
<evidence type="ECO:0000313" key="2">
    <source>
        <dbReference type="Proteomes" id="UP000814176"/>
    </source>
</evidence>
<reference evidence="1 2" key="1">
    <citation type="journal article" date="2021" name="Environ. Microbiol.">
        <title>Gene family expansions and transcriptome signatures uncover fungal adaptations to wood decay.</title>
        <authorList>
            <person name="Hage H."/>
            <person name="Miyauchi S."/>
            <person name="Viragh M."/>
            <person name="Drula E."/>
            <person name="Min B."/>
            <person name="Chaduli D."/>
            <person name="Navarro D."/>
            <person name="Favel A."/>
            <person name="Norest M."/>
            <person name="Lesage-Meessen L."/>
            <person name="Balint B."/>
            <person name="Merenyi Z."/>
            <person name="de Eugenio L."/>
            <person name="Morin E."/>
            <person name="Martinez A.T."/>
            <person name="Baldrian P."/>
            <person name="Stursova M."/>
            <person name="Martinez M.J."/>
            <person name="Novotny C."/>
            <person name="Magnuson J.K."/>
            <person name="Spatafora J.W."/>
            <person name="Maurice S."/>
            <person name="Pangilinan J."/>
            <person name="Andreopoulos W."/>
            <person name="LaButti K."/>
            <person name="Hundley H."/>
            <person name="Na H."/>
            <person name="Kuo A."/>
            <person name="Barry K."/>
            <person name="Lipzen A."/>
            <person name="Henrissat B."/>
            <person name="Riley R."/>
            <person name="Ahrendt S."/>
            <person name="Nagy L.G."/>
            <person name="Grigoriev I.V."/>
            <person name="Martin F."/>
            <person name="Rosso M.N."/>
        </authorList>
    </citation>
    <scope>NUCLEOTIDE SEQUENCE [LARGE SCALE GENOMIC DNA]</scope>
    <source>
        <strain evidence="1 2">CIRM-BRFM 1785</strain>
    </source>
</reference>
<sequence length="324" mass="35609">MMLFPASRLGTPSSDGNLLNMCTAYTSVTDLVLDLGFFSSLSQLRRFLRHFDRLSRLTAHHSFAGDLQLLPDGTAPRETVPALDCSLRDFGMEHITAKAASQLLAFIAAPRACSELRDLSIKLTSGHSAELLLGATEVLRRCGNRLSKFEWECHVENDANVIPQLMNNKSLGKLLVTLHLGEATAQRIESILSNILADVTSPYLWWIRIEIRLTPPSSSQDAQDKLLVSKDTPDSMSAFHALVSRPIFDHFAEDSVHIAFSTKTESAGASAMMSAVECHAKALFAPWLDRGVLRRISIPAVTTLHSSIISLNQGCSETCRYQGE</sequence>
<proteinExistence type="predicted"/>
<comment type="caution">
    <text evidence="1">The sequence shown here is derived from an EMBL/GenBank/DDBJ whole genome shotgun (WGS) entry which is preliminary data.</text>
</comment>
<accession>A0ABQ8KPG8</accession>
<protein>
    <submittedName>
        <fullName evidence="1">Uncharacterized protein</fullName>
    </submittedName>
</protein>
<gene>
    <name evidence="1" type="ORF">C8Q71DRAFT_486439</name>
</gene>